<name>A0AAD8XGE1_GLOAC</name>
<dbReference type="Proteomes" id="UP001244207">
    <property type="component" value="Unassembled WGS sequence"/>
</dbReference>
<dbReference type="AlphaFoldDB" id="A0AAD8XGE1"/>
<evidence type="ECO:0000313" key="2">
    <source>
        <dbReference type="Proteomes" id="UP001244207"/>
    </source>
</evidence>
<evidence type="ECO:0000313" key="1">
    <source>
        <dbReference type="EMBL" id="KAK1725266.1"/>
    </source>
</evidence>
<proteinExistence type="predicted"/>
<reference evidence="1" key="1">
    <citation type="submission" date="2021-12" db="EMBL/GenBank/DDBJ databases">
        <title>Comparative genomics, transcriptomics and evolutionary studies reveal genomic signatures of adaptation to plant cell wall in hemibiotrophic fungi.</title>
        <authorList>
            <consortium name="DOE Joint Genome Institute"/>
            <person name="Baroncelli R."/>
            <person name="Diaz J.F."/>
            <person name="Benocci T."/>
            <person name="Peng M."/>
            <person name="Battaglia E."/>
            <person name="Haridas S."/>
            <person name="Andreopoulos W."/>
            <person name="Labutti K."/>
            <person name="Pangilinan J."/>
            <person name="Floch G.L."/>
            <person name="Makela M.R."/>
            <person name="Henrissat B."/>
            <person name="Grigoriev I.V."/>
            <person name="Crouch J.A."/>
            <person name="De Vries R.P."/>
            <person name="Sukno S.A."/>
            <person name="Thon M.R."/>
        </authorList>
    </citation>
    <scope>NUCLEOTIDE SEQUENCE</scope>
    <source>
        <strain evidence="1">CBS 112980</strain>
    </source>
</reference>
<dbReference type="RefSeq" id="XP_060365321.1">
    <property type="nucleotide sequence ID" value="XM_060508185.1"/>
</dbReference>
<keyword evidence="2" id="KW-1185">Reference proteome</keyword>
<sequence>MPPEQPTQTDAKKSGLPRRFHLSGTSCNITYGMKPNTRLALLTVCKRWYYFGLHAFYGLNTFAFSSLGEFGRFCTGIGEARRERIQHIELSNMSPKGHGTFLGSASCLA</sequence>
<organism evidence="1 2">
    <name type="scientific">Glomerella acutata</name>
    <name type="common">Colletotrichum acutatum</name>
    <dbReference type="NCBI Taxonomy" id="27357"/>
    <lineage>
        <taxon>Eukaryota</taxon>
        <taxon>Fungi</taxon>
        <taxon>Dikarya</taxon>
        <taxon>Ascomycota</taxon>
        <taxon>Pezizomycotina</taxon>
        <taxon>Sordariomycetes</taxon>
        <taxon>Hypocreomycetidae</taxon>
        <taxon>Glomerellales</taxon>
        <taxon>Glomerellaceae</taxon>
        <taxon>Colletotrichum</taxon>
        <taxon>Colletotrichum acutatum species complex</taxon>
    </lineage>
</organism>
<protein>
    <submittedName>
        <fullName evidence="1">Uncharacterized protein</fullName>
    </submittedName>
</protein>
<dbReference type="GeneID" id="85392084"/>
<accession>A0AAD8XGE1</accession>
<gene>
    <name evidence="1" type="ORF">BDZ83DRAFT_620288</name>
</gene>
<dbReference type="EMBL" id="JAHMHS010000043">
    <property type="protein sequence ID" value="KAK1725266.1"/>
    <property type="molecule type" value="Genomic_DNA"/>
</dbReference>
<comment type="caution">
    <text evidence="1">The sequence shown here is derived from an EMBL/GenBank/DDBJ whole genome shotgun (WGS) entry which is preliminary data.</text>
</comment>